<reference evidence="12 13" key="1">
    <citation type="submission" date="2013-04" db="EMBL/GenBank/DDBJ databases">
        <title>Shimia sp. 22II-S11-Z10 Genome Sequencing.</title>
        <authorList>
            <person name="Lai Q."/>
            <person name="Li G."/>
            <person name="Shao Z."/>
        </authorList>
    </citation>
    <scope>NUCLEOTIDE SEQUENCE [LARGE SCALE GENOMIC DNA]</scope>
    <source>
        <strain evidence="13">22II-S11-Z10</strain>
    </source>
</reference>
<keyword evidence="3" id="KW-0964">Secreted</keyword>
<evidence type="ECO:0000256" key="5">
    <source>
        <dbReference type="ARBA" id="ARBA00022729"/>
    </source>
</evidence>
<feature type="chain" id="PRO_5001566735" evidence="10">
    <location>
        <begin position="26"/>
        <end position="280"/>
    </location>
</feature>
<comment type="function">
    <text evidence="9">Involved in degradation of plant cell walls. Hydrolyzes the feruloyl-arabinose ester bond in arabinoxylans, and the feruloyl-galactose ester bond in pectin. Active against paranitrophenyl-acetate, methyl ferulate and wheat arabinoxylan.</text>
</comment>
<dbReference type="RefSeq" id="WP_035250967.1">
    <property type="nucleotide sequence ID" value="NZ_AQQY01000005.1"/>
</dbReference>
<keyword evidence="6" id="KW-0378">Hydrolase</keyword>
<accession>A0A058ZLR0</accession>
<comment type="caution">
    <text evidence="12">The sequence shown here is derived from an EMBL/GenBank/DDBJ whole genome shotgun (WGS) entry which is preliminary data.</text>
</comment>
<proteinExistence type="inferred from homology"/>
<evidence type="ECO:0000256" key="8">
    <source>
        <dbReference type="ARBA" id="ARBA00023326"/>
    </source>
</evidence>
<evidence type="ECO:0000256" key="7">
    <source>
        <dbReference type="ARBA" id="ARBA00023277"/>
    </source>
</evidence>
<dbReference type="GO" id="GO:0030600">
    <property type="term" value="F:feruloyl esterase activity"/>
    <property type="evidence" value="ECO:0007669"/>
    <property type="project" value="InterPro"/>
</dbReference>
<evidence type="ECO:0000259" key="11">
    <source>
        <dbReference type="Pfam" id="PF02230"/>
    </source>
</evidence>
<dbReference type="eggNOG" id="COG3509">
    <property type="taxonomic scope" value="Bacteria"/>
</dbReference>
<protein>
    <submittedName>
        <fullName evidence="12">Putative polyhydroxybutyrate depolymerase</fullName>
    </submittedName>
</protein>
<evidence type="ECO:0000313" key="13">
    <source>
        <dbReference type="Proteomes" id="UP000024836"/>
    </source>
</evidence>
<dbReference type="SUPFAM" id="SSF53474">
    <property type="entry name" value="alpha/beta-Hydrolases"/>
    <property type="match status" value="1"/>
</dbReference>
<feature type="domain" description="Phospholipase/carboxylesterase/thioesterase" evidence="11">
    <location>
        <begin position="41"/>
        <end position="194"/>
    </location>
</feature>
<dbReference type="PATRIC" id="fig|1461693.3.peg.1994"/>
<evidence type="ECO:0000256" key="4">
    <source>
        <dbReference type="ARBA" id="ARBA00022651"/>
    </source>
</evidence>
<dbReference type="OrthoDB" id="9805640at2"/>
<dbReference type="EMBL" id="AQQY01000005">
    <property type="protein sequence ID" value="KCV82137.1"/>
    <property type="molecule type" value="Genomic_DNA"/>
</dbReference>
<dbReference type="InterPro" id="IPR043595">
    <property type="entry name" value="FaeB/C/D"/>
</dbReference>
<comment type="subcellular location">
    <subcellularLocation>
        <location evidence="1">Secreted</location>
    </subcellularLocation>
</comment>
<comment type="similarity">
    <text evidence="2">Belongs to the faeC family.</text>
</comment>
<dbReference type="PROSITE" id="PS51257">
    <property type="entry name" value="PROKAR_LIPOPROTEIN"/>
    <property type="match status" value="1"/>
</dbReference>
<dbReference type="Gene3D" id="3.40.50.1820">
    <property type="entry name" value="alpha/beta hydrolase"/>
    <property type="match status" value="1"/>
</dbReference>
<keyword evidence="5 10" id="KW-0732">Signal</keyword>
<evidence type="ECO:0000256" key="6">
    <source>
        <dbReference type="ARBA" id="ARBA00022801"/>
    </source>
</evidence>
<dbReference type="GO" id="GO:0045493">
    <property type="term" value="P:xylan catabolic process"/>
    <property type="evidence" value="ECO:0007669"/>
    <property type="project" value="UniProtKB-KW"/>
</dbReference>
<sequence>MTQTKTTLAAMTLAGVALFATGASACGPDSACPVEGGEYLVALPDGPPKGAVMFIHGYGSSAAGVLRNSGMINAILERGYMLVAPNGLTMEGRNGGNWSFHPQRYQRRDEVAFIHTVKDDVIERFGITQEDILLSGFSIGGSMASYVACQTPDAFHAYAPVGGSFWRPHPTTCEGDVRLFHTHGWNDGTVPLEGRVIRGEDINDIGAFAQGDVFHAMDIWRQSNDCIHAKADRMKTEGAYWIRGWDRCVPGSSLEFALFPGGHVIPAGWSDMVLDWFESL</sequence>
<keyword evidence="13" id="KW-1185">Reference proteome</keyword>
<dbReference type="AlphaFoldDB" id="A0A058ZLR0"/>
<dbReference type="InterPro" id="IPR029058">
    <property type="entry name" value="AB_hydrolase_fold"/>
</dbReference>
<dbReference type="PANTHER" id="PTHR38050">
    <property type="match status" value="1"/>
</dbReference>
<feature type="signal peptide" evidence="10">
    <location>
        <begin position="1"/>
        <end position="25"/>
    </location>
</feature>
<evidence type="ECO:0000256" key="2">
    <source>
        <dbReference type="ARBA" id="ARBA00010278"/>
    </source>
</evidence>
<evidence type="ECO:0000256" key="10">
    <source>
        <dbReference type="SAM" id="SignalP"/>
    </source>
</evidence>
<dbReference type="Pfam" id="PF02230">
    <property type="entry name" value="Abhydrolase_2"/>
    <property type="match status" value="1"/>
</dbReference>
<dbReference type="GO" id="GO:0005576">
    <property type="term" value="C:extracellular region"/>
    <property type="evidence" value="ECO:0007669"/>
    <property type="project" value="UniProtKB-SubCell"/>
</dbReference>
<organism evidence="12 13">
    <name type="scientific">Actibacterium atlanticum</name>
    <dbReference type="NCBI Taxonomy" id="1461693"/>
    <lineage>
        <taxon>Bacteria</taxon>
        <taxon>Pseudomonadati</taxon>
        <taxon>Pseudomonadota</taxon>
        <taxon>Alphaproteobacteria</taxon>
        <taxon>Rhodobacterales</taxon>
        <taxon>Roseobacteraceae</taxon>
        <taxon>Actibacterium</taxon>
    </lineage>
</organism>
<dbReference type="PANTHER" id="PTHR38050:SF1">
    <property type="entry name" value="FERULOYL ESTERASE C"/>
    <property type="match status" value="1"/>
</dbReference>
<evidence type="ECO:0000256" key="3">
    <source>
        <dbReference type="ARBA" id="ARBA00022525"/>
    </source>
</evidence>
<evidence type="ECO:0000256" key="1">
    <source>
        <dbReference type="ARBA" id="ARBA00004613"/>
    </source>
</evidence>
<evidence type="ECO:0000256" key="9">
    <source>
        <dbReference type="ARBA" id="ARBA00025250"/>
    </source>
</evidence>
<name>A0A058ZLR0_9RHOB</name>
<keyword evidence="7" id="KW-0119">Carbohydrate metabolism</keyword>
<dbReference type="STRING" id="1461693.ATO10_09838"/>
<keyword evidence="8" id="KW-0624">Polysaccharide degradation</keyword>
<dbReference type="Proteomes" id="UP000024836">
    <property type="component" value="Unassembled WGS sequence"/>
</dbReference>
<keyword evidence="4" id="KW-0858">Xylan degradation</keyword>
<evidence type="ECO:0000313" key="12">
    <source>
        <dbReference type="EMBL" id="KCV82137.1"/>
    </source>
</evidence>
<gene>
    <name evidence="12" type="ORF">ATO10_09838</name>
</gene>
<dbReference type="InterPro" id="IPR003140">
    <property type="entry name" value="PLipase/COase/thioEstase"/>
</dbReference>